<keyword evidence="4" id="KW-1185">Reference proteome</keyword>
<feature type="coiled-coil region" evidence="1">
    <location>
        <begin position="1585"/>
        <end position="1632"/>
    </location>
</feature>
<reference evidence="3 4" key="1">
    <citation type="submission" date="2016-01" db="EMBL/GenBank/DDBJ databases">
        <title>Genome sequencing of Roseivirga spongicola UST030701-084.</title>
        <authorList>
            <person name="Selvaratnam C."/>
            <person name="Thevarajoo S."/>
            <person name="Goh K.M."/>
            <person name="Ee R."/>
            <person name="Chan K.-G."/>
            <person name="Chong C.S."/>
        </authorList>
    </citation>
    <scope>NUCLEOTIDE SEQUENCE [LARGE SCALE GENOMIC DNA]</scope>
    <source>
        <strain evidence="3 4">UST030701-084</strain>
    </source>
</reference>
<gene>
    <name evidence="3" type="ORF">AWW68_18850</name>
</gene>
<feature type="region of interest" description="Disordered" evidence="2">
    <location>
        <begin position="1049"/>
        <end position="1070"/>
    </location>
</feature>
<keyword evidence="1" id="KW-0175">Coiled coil</keyword>
<feature type="region of interest" description="Disordered" evidence="2">
    <location>
        <begin position="883"/>
        <end position="927"/>
    </location>
</feature>
<evidence type="ECO:0000256" key="2">
    <source>
        <dbReference type="SAM" id="MobiDB-lite"/>
    </source>
</evidence>
<dbReference type="STRING" id="333140.AWW68_18850"/>
<evidence type="ECO:0000313" key="4">
    <source>
        <dbReference type="Proteomes" id="UP000075606"/>
    </source>
</evidence>
<feature type="compositionally biased region" description="Basic and acidic residues" evidence="2">
    <location>
        <begin position="910"/>
        <end position="921"/>
    </location>
</feature>
<feature type="compositionally biased region" description="Polar residues" evidence="2">
    <location>
        <begin position="545"/>
        <end position="557"/>
    </location>
</feature>
<feature type="region of interest" description="Disordered" evidence="2">
    <location>
        <begin position="752"/>
        <end position="772"/>
    </location>
</feature>
<accession>A0A150XDW5</accession>
<protein>
    <submittedName>
        <fullName evidence="3">Uncharacterized protein</fullName>
    </submittedName>
</protein>
<comment type="caution">
    <text evidence="3">The sequence shown here is derived from an EMBL/GenBank/DDBJ whole genome shotgun (WGS) entry which is preliminary data.</text>
</comment>
<dbReference type="Proteomes" id="UP000075606">
    <property type="component" value="Unassembled WGS sequence"/>
</dbReference>
<sequence>MINNTDPKKKLWNFLSQKGLYSKDYNAFQEQFSTPESQGKLHRFMTEKQVYSKSAEDFSSQFFPPTEKPLSTEEQRQSIIDKYDQQAEEQIGSDPVISQKRDSLQSIYQQRFSQVEEGIAKEVDSYLQDKQDSLQQLLNAEQITEEQANKQLDEARLQKSDEYKQALEEQAKSFDSEYAKELNSLPEVTERIQKIEAERYKNLQETLGAFDQIEHEKGLKIQEEAKKIGRKVATETQGYGYVLANDLVNAALTKAKYGVPQSIKQIDLLSTSNKMEEERKFLASLEGKADDEVVTRTLSAPKGFSPGSLEQGTVAELRAKSEAKLAKETQKIGELIKPIKELEAKIAGEGIKTDLLDVKSWDEFFQTASNIAGEQAVIMPLALLGGSYAMETAEAYYSQVSSLAKAKGITIQEVIEQGLDNPDAAATAGVISGSLDVLGTGKVVNAMRKAVTGTVKKRLAEFGGTTATEFLTEFAQSLTLQTQNNLVSGEKINLRDAVSEGLAGALMGGLLGSSVFLSNPEKTQIVKNVEKELEATTGDLGVQNGLDNSTDSTITEDNLNHERGQEPTTARAEEEVDTDGQRDTAEQEPVNGDQPQATDAVEENGVDGQTEQPTIAESETVGEPINTTEQGQPINEGELEVSKNPTYSIEQNESQGLTYTGKSIPLQKNKAGEETIPSVNLQDEIAQELDVKRSDLVFSNLDSGGIGVFIKEGGEKGYKSESVLPPVGQSEVFTKLGQSDDVNAKSPSNKLAMEAKKTPAPPKPAQSLAQTENSAVNLPTKGAAITAKPSVKVQPEQLKAASEKISAASQKIQEILKKQRGQLSANPFTDPELLKAVGELAVGLVEMGYLKTKEFTQALSESLGFEVEEQQAKDFLRQARITTGIDEDNSSDTNDGVNGGTIDDTANSKTGRERSGSKTIRDNTTPEARKTLNKNKPFFRTVGREETLEESAKFIDDNGGLEATKDLLMSKDAKIDDEVRFGSLFLVYKHYADKLKQAIEEGSPSDAIAETLQSIRDYLAKEGTHAGRRIDLFNLFKMDGAEGVIHMQNKKAKKHNSKPKNKKKSDGLDKASEEVVSEYQEAINKAVDEVFKKSSVAKATKVASKRSQTKDKLAKIKAKRDKIHKDYKESDLFYSSVVPFKPEFITYVSKLAATYVEEGYVRASDIAARIAEDIKEKFNKDIDLETISGIVQDSLEALNESQRKAIDEAIKSGNFDPKPLINKAAKDLETSLRKIAGYDSNALSESKDKLIEKIMSGLGDSQNTELKSLLSEAFDQAIKENQNKEIESFFRSRIFNPKTKEEVLNSFFEKIQRVINAGALPQFTESISEKSLQKVIDYLPETLRAIAKKTKGDRLKHGVAIVNEALSRLGLTPEQVNLLSGEITRQYEKQIKEEQTKILEQYFKERIAPHPDNVLKNFYARMSGLINSGATKRSDRLTNISNKILSKALKHAEQKIRDIVRNNQTDKIDIDSIIEEAVANLDIDENQRPIISEALKQTYNALIQQEKSKFVEDYFRERKVKEQTKEEKANSFYGKISSLINAGALNKFKSKLSEKVLKQALSNLETSVSKLVNKQSEGIDLEAVSEESVSNLDITKEQKAELKEEVKKTLSTAMQEYRVEMVNREIERLEKEPEERSEKSIEDRFFNKAANLIKGGAEKNSELMSKIARRLIEKTAKDLEIDLQQVIRSHFLGQFKTRDTLVNRIVSQLDLDPETAKRVAAIVEKELASTISSMQDKALQKLLGLDENNQKKEVKPKEKKQYLDKMIELINLGVFSREEFKNAFAEKFGLLPEITNSDAIKIENLIKLIEETESGSKASTLAKLEFVRLLQKYEMAQNWADVSHEVIITNLLSGWTTDVQNTKFNMYSIFFKYAVLPIFQGKAWKKSYMASVKNGSIKGFLKTNPIIQAALMERAAFKAVTNMGVFSKNPSKAWAGFMDTIINGGVDSKFFDEHTDPRGFHLPNIDKDPKAQHPIYKNWKIPVTKNFSIPINPIRAFQFRTRTLPAMDIFSRSVAEEMMFTQYFLEEQQNSKNPSIRKAWSKAVREGVDMDQVEAETKEQVGLLTKYGVKVSKYAEKVIRDEIIESKLGIPQDEIQELKEVSRDITATMERTGFFPKLANKAIQASNYGSQMNHPMAQFGSKLLINVFFPFKKIIGQIGDIMLDSVPVYNYARTYGYGVTGLKRRLELQSELGRRQAWSRKTFAENTSQMGEVGSRKFNNQMALAHLHNTMMVGLAALFLGTDEEDYFYISGGYHNLSFSERELQNKNGVPANTIKIGGLQFNYLNTPLHIAASVIGNWNDGMKSPDWDEDGFIKRSALVGLYSMNSIKDVSIFSGIQDFTDFTATALELLDSDSRIPENALEEKSSAATKVVKPIVSYLSKTLPWNNNGILQVKKMFDPTSYSQKDIDEMLAYHAGLHFFPDASGSIKARFDIFGNEITTYPGESLFPLRHYLDKGKDNKDFMFLKEIDALPSALTDWKLKDDEGIYVDDQDIPVSFQRKYKVLASKNFQKLVAEIRTDYESMSEKDKRAYAKEDYRAYYGKKVSRAQFEIKLAMTRAKLLAKEELEDEVERFIKR</sequence>
<feature type="compositionally biased region" description="Basic residues" evidence="2">
    <location>
        <begin position="1049"/>
        <end position="1063"/>
    </location>
</feature>
<name>A0A150XDW5_9BACT</name>
<feature type="region of interest" description="Disordered" evidence="2">
    <location>
        <begin position="537"/>
        <end position="612"/>
    </location>
</feature>
<feature type="coiled-coil region" evidence="1">
    <location>
        <begin position="127"/>
        <end position="169"/>
    </location>
</feature>
<evidence type="ECO:0000313" key="3">
    <source>
        <dbReference type="EMBL" id="KYG76917.1"/>
    </source>
</evidence>
<dbReference type="RefSeq" id="WP_068218568.1">
    <property type="nucleotide sequence ID" value="NZ_LRPC01000002.1"/>
</dbReference>
<evidence type="ECO:0000256" key="1">
    <source>
        <dbReference type="SAM" id="Coils"/>
    </source>
</evidence>
<proteinExistence type="predicted"/>
<dbReference type="EMBL" id="LRPC01000002">
    <property type="protein sequence ID" value="KYG76917.1"/>
    <property type="molecule type" value="Genomic_DNA"/>
</dbReference>
<organism evidence="3 4">
    <name type="scientific">Roseivirga spongicola</name>
    <dbReference type="NCBI Taxonomy" id="333140"/>
    <lineage>
        <taxon>Bacteria</taxon>
        <taxon>Pseudomonadati</taxon>
        <taxon>Bacteroidota</taxon>
        <taxon>Cytophagia</taxon>
        <taxon>Cytophagales</taxon>
        <taxon>Roseivirgaceae</taxon>
        <taxon>Roseivirga</taxon>
    </lineage>
</organism>